<accession>A0A060T1J7</accession>
<comment type="subcellular location">
    <subcellularLocation>
        <location evidence="1">Mitochondrion</location>
    </subcellularLocation>
</comment>
<gene>
    <name evidence="9" type="ORF">GNLVRS02_ARAD1A01100g</name>
</gene>
<evidence type="ECO:0000256" key="1">
    <source>
        <dbReference type="ARBA" id="ARBA00004173"/>
    </source>
</evidence>
<evidence type="ECO:0000256" key="4">
    <source>
        <dbReference type="ARBA" id="ARBA00022980"/>
    </source>
</evidence>
<keyword evidence="3" id="KW-0809">Transit peptide</keyword>
<dbReference type="AlphaFoldDB" id="A0A060T1J7"/>
<dbReference type="SUPFAM" id="SSF57829">
    <property type="entry name" value="Zn-binding ribosomal proteins"/>
    <property type="match status" value="1"/>
</dbReference>
<feature type="compositionally biased region" description="Basic residues" evidence="8">
    <location>
        <begin position="212"/>
        <end position="222"/>
    </location>
</feature>
<dbReference type="GO" id="GO:0005762">
    <property type="term" value="C:mitochondrial large ribosomal subunit"/>
    <property type="evidence" value="ECO:0007669"/>
    <property type="project" value="TreeGrafter"/>
</dbReference>
<keyword evidence="4" id="KW-0689">Ribosomal protein</keyword>
<dbReference type="PANTHER" id="PTHR21026">
    <property type="entry name" value="39S RIBOSOMAL PROTEIN L32, MITOCHONDRIAL"/>
    <property type="match status" value="1"/>
</dbReference>
<comment type="similarity">
    <text evidence="2">Belongs to the bacterial ribosomal protein bL32 family.</text>
</comment>
<dbReference type="GO" id="GO:0003735">
    <property type="term" value="F:structural constituent of ribosome"/>
    <property type="evidence" value="ECO:0007669"/>
    <property type="project" value="InterPro"/>
</dbReference>
<proteinExistence type="inferred from homology"/>
<reference evidence="9" key="1">
    <citation type="submission" date="2014-02" db="EMBL/GenBank/DDBJ databases">
        <authorList>
            <person name="Genoscope - CEA"/>
        </authorList>
    </citation>
    <scope>NUCLEOTIDE SEQUENCE</scope>
    <source>
        <strain evidence="9">LS3</strain>
    </source>
</reference>
<dbReference type="PhylomeDB" id="A0A060T1J7"/>
<name>A0A060T1J7_BLAAD</name>
<dbReference type="NCBIfam" id="TIGR01031">
    <property type="entry name" value="rpmF_bact"/>
    <property type="match status" value="1"/>
</dbReference>
<dbReference type="PANTHER" id="PTHR21026:SF2">
    <property type="entry name" value="LARGE RIBOSOMAL SUBUNIT PROTEIN BL32M"/>
    <property type="match status" value="1"/>
</dbReference>
<organism evidence="9">
    <name type="scientific">Blastobotrys adeninivorans</name>
    <name type="common">Yeast</name>
    <name type="synonym">Arxula adeninivorans</name>
    <dbReference type="NCBI Taxonomy" id="409370"/>
    <lineage>
        <taxon>Eukaryota</taxon>
        <taxon>Fungi</taxon>
        <taxon>Dikarya</taxon>
        <taxon>Ascomycota</taxon>
        <taxon>Saccharomycotina</taxon>
        <taxon>Dipodascomycetes</taxon>
        <taxon>Dipodascales</taxon>
        <taxon>Trichomonascaceae</taxon>
        <taxon>Blastobotrys</taxon>
    </lineage>
</organism>
<keyword evidence="5" id="KW-0496">Mitochondrion</keyword>
<evidence type="ECO:0000256" key="3">
    <source>
        <dbReference type="ARBA" id="ARBA00022946"/>
    </source>
</evidence>
<dbReference type="GO" id="GO:0006412">
    <property type="term" value="P:translation"/>
    <property type="evidence" value="ECO:0007669"/>
    <property type="project" value="InterPro"/>
</dbReference>
<dbReference type="EMBL" id="HG937691">
    <property type="protein sequence ID" value="CDP33071.1"/>
    <property type="molecule type" value="Genomic_DNA"/>
</dbReference>
<evidence type="ECO:0000256" key="7">
    <source>
        <dbReference type="ARBA" id="ARBA00039935"/>
    </source>
</evidence>
<evidence type="ECO:0000256" key="6">
    <source>
        <dbReference type="ARBA" id="ARBA00023274"/>
    </source>
</evidence>
<sequence>MYHPPTPLSQKQNVKTRLYVSGALVGAPRGARGARGYLKNSNLTFDSITFKKTQYSTMSSVLARLGLGSGIVPKLGEVLPRLGMPAIRLRVPVWNGLLRAVPKKKTSHQKKRQRQLTGRKQVKPLRNLNRCPACGNYKRAHTLCMHCVKELQGVFRRREGITGNKGYEQELDPVDERILYPGKHESEEKKQLNRRHEYLYNRPRTLPVVPKPPKRKIQRPRA</sequence>
<feature type="region of interest" description="Disordered" evidence="8">
    <location>
        <begin position="182"/>
        <end position="222"/>
    </location>
</feature>
<keyword evidence="6" id="KW-0687">Ribonucleoprotein</keyword>
<evidence type="ECO:0000256" key="8">
    <source>
        <dbReference type="SAM" id="MobiDB-lite"/>
    </source>
</evidence>
<evidence type="ECO:0000256" key="2">
    <source>
        <dbReference type="ARBA" id="ARBA00008560"/>
    </source>
</evidence>
<reference evidence="9" key="2">
    <citation type="submission" date="2014-06" db="EMBL/GenBank/DDBJ databases">
        <title>The complete genome of Blastobotrys (Arxula) adeninivorans LS3 - a yeast of biotechnological interest.</title>
        <authorList>
            <person name="Kunze G."/>
            <person name="Gaillardin C."/>
            <person name="Czernicka M."/>
            <person name="Durrens P."/>
            <person name="Martin T."/>
            <person name="Boer E."/>
            <person name="Gabaldon T."/>
            <person name="Cruz J."/>
            <person name="Talla E."/>
            <person name="Marck C."/>
            <person name="Goffeau A."/>
            <person name="Barbe V."/>
            <person name="Baret P."/>
            <person name="Baronian K."/>
            <person name="Beier S."/>
            <person name="Bleykasten C."/>
            <person name="Bode R."/>
            <person name="Casaregola S."/>
            <person name="Despons L."/>
            <person name="Fairhead C."/>
            <person name="Giersberg M."/>
            <person name="Gierski P."/>
            <person name="Hahnel U."/>
            <person name="Hartmann A."/>
            <person name="Jankowska D."/>
            <person name="Jubin C."/>
            <person name="Jung P."/>
            <person name="Lafontaine I."/>
            <person name="Leh-Louis V."/>
            <person name="Lemaire M."/>
            <person name="Marcet-Houben M."/>
            <person name="Mascher M."/>
            <person name="Morel G."/>
            <person name="Richard G.-F."/>
            <person name="Riechen J."/>
            <person name="Sacerdot C."/>
            <person name="Sarkar A."/>
            <person name="Savel G."/>
            <person name="Schacherer J."/>
            <person name="Sherman D."/>
            <person name="Straub M.-L."/>
            <person name="Stein N."/>
            <person name="Thierry A."/>
            <person name="Trautwein-Schult A."/>
            <person name="Westhof E."/>
            <person name="Worch S."/>
            <person name="Dujon B."/>
            <person name="Souciet J.-L."/>
            <person name="Wincker P."/>
            <person name="Scholz U."/>
            <person name="Neuveglise N."/>
        </authorList>
    </citation>
    <scope>NUCLEOTIDE SEQUENCE</scope>
    <source>
        <strain evidence="9">LS3</strain>
    </source>
</reference>
<evidence type="ECO:0000256" key="5">
    <source>
        <dbReference type="ARBA" id="ARBA00023128"/>
    </source>
</evidence>
<protein>
    <recommendedName>
        <fullName evidence="7">Large ribosomal subunit protein bL32m</fullName>
    </recommendedName>
</protein>
<evidence type="ECO:0000313" key="9">
    <source>
        <dbReference type="EMBL" id="CDP33071.1"/>
    </source>
</evidence>
<feature type="compositionally biased region" description="Basic and acidic residues" evidence="8">
    <location>
        <begin position="182"/>
        <end position="199"/>
    </location>
</feature>
<dbReference type="InterPro" id="IPR002677">
    <property type="entry name" value="Ribosomal_bL32"/>
</dbReference>
<dbReference type="InterPro" id="IPR051991">
    <property type="entry name" value="Mitoribosomal_protein_bL32"/>
</dbReference>
<dbReference type="Pfam" id="PF01783">
    <property type="entry name" value="Ribosomal_L32p"/>
    <property type="match status" value="1"/>
</dbReference>
<dbReference type="InterPro" id="IPR011332">
    <property type="entry name" value="Ribosomal_zn-bd"/>
</dbReference>